<dbReference type="GO" id="GO:0004029">
    <property type="term" value="F:aldehyde dehydrogenase (NAD+) activity"/>
    <property type="evidence" value="ECO:0007669"/>
    <property type="project" value="TreeGrafter"/>
</dbReference>
<dbReference type="EMBL" id="JBCAWK010000014">
    <property type="protein sequence ID" value="KAK8843923.1"/>
    <property type="molecule type" value="Genomic_DNA"/>
</dbReference>
<dbReference type="KEGG" id="kne:92183973"/>
<dbReference type="AlphaFoldDB" id="A0AAW0YTI5"/>
<dbReference type="InterPro" id="IPR016040">
    <property type="entry name" value="NAD(P)-bd_dom"/>
</dbReference>
<dbReference type="Pfam" id="PF13460">
    <property type="entry name" value="NAD_binding_10"/>
    <property type="match status" value="1"/>
</dbReference>
<protein>
    <recommendedName>
        <fullName evidence="1">NAD(P)-binding domain-containing protein</fullName>
    </recommendedName>
</protein>
<evidence type="ECO:0000313" key="3">
    <source>
        <dbReference type="Proteomes" id="UP001388673"/>
    </source>
</evidence>
<evidence type="ECO:0000313" key="2">
    <source>
        <dbReference type="EMBL" id="KAK8843923.1"/>
    </source>
</evidence>
<dbReference type="GeneID" id="92183973"/>
<organism evidence="2 3">
    <name type="scientific">Kwoniella newhampshirensis</name>
    <dbReference type="NCBI Taxonomy" id="1651941"/>
    <lineage>
        <taxon>Eukaryota</taxon>
        <taxon>Fungi</taxon>
        <taxon>Dikarya</taxon>
        <taxon>Basidiomycota</taxon>
        <taxon>Agaricomycotina</taxon>
        <taxon>Tremellomycetes</taxon>
        <taxon>Tremellales</taxon>
        <taxon>Cryptococcaceae</taxon>
        <taxon>Kwoniella</taxon>
    </lineage>
</organism>
<dbReference type="RefSeq" id="XP_066799487.1">
    <property type="nucleotide sequence ID" value="XM_066949795.1"/>
</dbReference>
<reference evidence="2 3" key="1">
    <citation type="journal article" date="2024" name="bioRxiv">
        <title>Comparative genomics of Cryptococcus and Kwoniella reveals pathogenesis evolution and contrasting karyotype dynamics via intercentromeric recombination or chromosome fusion.</title>
        <authorList>
            <person name="Coelho M.A."/>
            <person name="David-Palma M."/>
            <person name="Shea T."/>
            <person name="Bowers K."/>
            <person name="McGinley-Smith S."/>
            <person name="Mohammad A.W."/>
            <person name="Gnirke A."/>
            <person name="Yurkov A.M."/>
            <person name="Nowrousian M."/>
            <person name="Sun S."/>
            <person name="Cuomo C.A."/>
            <person name="Heitman J."/>
        </authorList>
    </citation>
    <scope>NUCLEOTIDE SEQUENCE [LARGE SCALE GENOMIC DNA]</scope>
    <source>
        <strain evidence="2 3">CBS 13917</strain>
    </source>
</reference>
<dbReference type="GO" id="GO:0005737">
    <property type="term" value="C:cytoplasm"/>
    <property type="evidence" value="ECO:0007669"/>
    <property type="project" value="TreeGrafter"/>
</dbReference>
<sequence length="302" mass="33105">MKVFVTGSAGRIGSHIIPHLLARGHTVTGLVRSEASASFIKTFGPGVTPLFGDMSNKELMISTAKSHDAILHCAMEHNKPMPEASAQERQVVQMFGDALQGSNKPFLMSSGTAFLKPGEDEFAKVDAEKMYRAGTDVIVREEFTKKGVRGISVRLAMNTHDMDKMHPFLGLLLKASDTLGYVPYYGENAWSACPSEDAGLLYVLAMESAEPGAAVHALQETVKVKDIAEALAKRTGKKAGEVEKEKLGELGFVGNLLQWDATGMSSEWTRKTFGWEPKGQRLLEEFAEAPEEYFTGEINYRR</sequence>
<dbReference type="PANTHER" id="PTHR48079">
    <property type="entry name" value="PROTEIN YEEZ"/>
    <property type="match status" value="1"/>
</dbReference>
<dbReference type="PANTHER" id="PTHR48079:SF9">
    <property type="entry name" value="PUTATIVE-RELATED"/>
    <property type="match status" value="1"/>
</dbReference>
<dbReference type="Proteomes" id="UP001388673">
    <property type="component" value="Unassembled WGS sequence"/>
</dbReference>
<dbReference type="InterPro" id="IPR051783">
    <property type="entry name" value="NAD(P)-dependent_oxidoreduct"/>
</dbReference>
<comment type="caution">
    <text evidence="2">The sequence shown here is derived from an EMBL/GenBank/DDBJ whole genome shotgun (WGS) entry which is preliminary data.</text>
</comment>
<dbReference type="Gene3D" id="3.40.50.720">
    <property type="entry name" value="NAD(P)-binding Rossmann-like Domain"/>
    <property type="match status" value="1"/>
</dbReference>
<accession>A0AAW0YTI5</accession>
<proteinExistence type="predicted"/>
<evidence type="ECO:0000259" key="1">
    <source>
        <dbReference type="Pfam" id="PF13460"/>
    </source>
</evidence>
<keyword evidence="3" id="KW-1185">Reference proteome</keyword>
<dbReference type="InterPro" id="IPR036291">
    <property type="entry name" value="NAD(P)-bd_dom_sf"/>
</dbReference>
<feature type="domain" description="NAD(P)-binding" evidence="1">
    <location>
        <begin position="7"/>
        <end position="130"/>
    </location>
</feature>
<name>A0AAW0YTI5_9TREE</name>
<gene>
    <name evidence="2" type="ORF">IAR55_006715</name>
</gene>
<dbReference type="SUPFAM" id="SSF51735">
    <property type="entry name" value="NAD(P)-binding Rossmann-fold domains"/>
    <property type="match status" value="1"/>
</dbReference>